<dbReference type="SUPFAM" id="SSF55021">
    <property type="entry name" value="ACT-like"/>
    <property type="match status" value="1"/>
</dbReference>
<evidence type="ECO:0000256" key="9">
    <source>
        <dbReference type="ARBA" id="ARBA00062416"/>
    </source>
</evidence>
<feature type="domain" description="ACT" evidence="11">
    <location>
        <begin position="54"/>
        <end position="129"/>
    </location>
</feature>
<evidence type="ECO:0000256" key="7">
    <source>
        <dbReference type="ARBA" id="ARBA00040889"/>
    </source>
</evidence>
<keyword evidence="3" id="KW-0479">Metal-binding</keyword>
<dbReference type="InterPro" id="IPR001273">
    <property type="entry name" value="ArAA_hydroxylase"/>
</dbReference>
<keyword evidence="6" id="KW-0503">Monooxygenase</keyword>
<comment type="subunit">
    <text evidence="9">Interacts with DNAJC12.</text>
</comment>
<accession>A0AAQ4EMX6</accession>
<dbReference type="GO" id="GO:0004510">
    <property type="term" value="F:tryptophan 5-monooxygenase activity"/>
    <property type="evidence" value="ECO:0007669"/>
    <property type="project" value="TreeGrafter"/>
</dbReference>
<dbReference type="SUPFAM" id="SSF56534">
    <property type="entry name" value="Aromatic aminoacid monoxygenases, catalytic and oligomerization domains"/>
    <property type="match status" value="1"/>
</dbReference>
<comment type="caution">
    <text evidence="12">The sequence shown here is derived from an EMBL/GenBank/DDBJ whole genome shotgun (WGS) entry which is preliminary data.</text>
</comment>
<dbReference type="InterPro" id="IPR036329">
    <property type="entry name" value="Aro-AA_hydroxylase_C_sf"/>
</dbReference>
<comment type="similarity">
    <text evidence="2">Belongs to the biopterin-dependent aromatic amino acid hydroxylase family.</text>
</comment>
<organism evidence="12 13">
    <name type="scientific">Amblyomma americanum</name>
    <name type="common">Lone star tick</name>
    <dbReference type="NCBI Taxonomy" id="6943"/>
    <lineage>
        <taxon>Eukaryota</taxon>
        <taxon>Metazoa</taxon>
        <taxon>Ecdysozoa</taxon>
        <taxon>Arthropoda</taxon>
        <taxon>Chelicerata</taxon>
        <taxon>Arachnida</taxon>
        <taxon>Acari</taxon>
        <taxon>Parasitiformes</taxon>
        <taxon>Ixodida</taxon>
        <taxon>Ixodoidea</taxon>
        <taxon>Ixodidae</taxon>
        <taxon>Amblyomminae</taxon>
        <taxon>Amblyomma</taxon>
    </lineage>
</organism>
<keyword evidence="13" id="KW-1185">Reference proteome</keyword>
<dbReference type="Gene3D" id="3.30.70.260">
    <property type="match status" value="1"/>
</dbReference>
<evidence type="ECO:0000256" key="10">
    <source>
        <dbReference type="SAM" id="MobiDB-lite"/>
    </source>
</evidence>
<dbReference type="Proteomes" id="UP001321473">
    <property type="component" value="Unassembled WGS sequence"/>
</dbReference>
<protein>
    <recommendedName>
        <fullName evidence="7">Tryptophan 5-hydroxylase 2</fullName>
    </recommendedName>
    <alternativeName>
        <fullName evidence="8">Tryptophan 5-monooxygenase 2</fullName>
    </alternativeName>
</protein>
<dbReference type="GO" id="GO:0009072">
    <property type="term" value="P:aromatic amino acid metabolic process"/>
    <property type="evidence" value="ECO:0007669"/>
    <property type="project" value="InterPro"/>
</dbReference>
<evidence type="ECO:0000313" key="13">
    <source>
        <dbReference type="Proteomes" id="UP001321473"/>
    </source>
</evidence>
<reference evidence="12 13" key="1">
    <citation type="journal article" date="2023" name="Arcadia Sci">
        <title>De novo assembly of a long-read Amblyomma americanum tick genome.</title>
        <authorList>
            <person name="Chou S."/>
            <person name="Poskanzer K.E."/>
            <person name="Rollins M."/>
            <person name="Thuy-Boun P.S."/>
        </authorList>
    </citation>
    <scope>NUCLEOTIDE SEQUENCE [LARGE SCALE GENOMIC DNA]</scope>
    <source>
        <strain evidence="12">F_SG_1</strain>
        <tissue evidence="12">Salivary glands</tissue>
    </source>
</reference>
<dbReference type="PANTHER" id="PTHR11473">
    <property type="entry name" value="AROMATIC AMINO ACID HYDROXYLASE"/>
    <property type="match status" value="1"/>
</dbReference>
<dbReference type="InterPro" id="IPR019774">
    <property type="entry name" value="Aromatic-AA_hydroxylase_C"/>
</dbReference>
<sequence>MASLSDFPDSFIEEIKSKISMKEAPLEAETPEVPEVETPIEGNGTTEDPKENSAVVFSLRNQVGGLVRALRVFKEKNVNVLHIESRKSRVNPKQYEIFVGVDCDQGTMDDVVHALHHEVDCIQLKEYYSSKGQLLMDSSRDGNGCCGDTPVPSPPAVLRGGPTLIPGESLCIDYLPEFAGMPWFPRKISDLDKTSNKVLMYGAELDADHPVSAFSFFTFTDSCAECIVVNGAPIPRVEYTPEERTTWGRVFRELSQLYKTHACSEFLENFRLLIKYCGYRRASVVFDSHTFYFFFCAYYNGNGSKSEGELGKFELNFEKKN</sequence>
<evidence type="ECO:0000256" key="1">
    <source>
        <dbReference type="ARBA" id="ARBA00001954"/>
    </source>
</evidence>
<proteinExistence type="inferred from homology"/>
<keyword evidence="5" id="KW-0408">Iron</keyword>
<evidence type="ECO:0000259" key="11">
    <source>
        <dbReference type="PROSITE" id="PS51671"/>
    </source>
</evidence>
<evidence type="ECO:0000313" key="12">
    <source>
        <dbReference type="EMBL" id="KAK8776105.1"/>
    </source>
</evidence>
<dbReference type="EMBL" id="JARKHS020013365">
    <property type="protein sequence ID" value="KAK8776105.1"/>
    <property type="molecule type" value="Genomic_DNA"/>
</dbReference>
<dbReference type="Pfam" id="PF00351">
    <property type="entry name" value="Biopterin_H"/>
    <property type="match status" value="1"/>
</dbReference>
<evidence type="ECO:0000256" key="6">
    <source>
        <dbReference type="ARBA" id="ARBA00023033"/>
    </source>
</evidence>
<dbReference type="GO" id="GO:0005506">
    <property type="term" value="F:iron ion binding"/>
    <property type="evidence" value="ECO:0007669"/>
    <property type="project" value="InterPro"/>
</dbReference>
<dbReference type="InterPro" id="IPR036951">
    <property type="entry name" value="ArAA_hydroxylase_sf"/>
</dbReference>
<dbReference type="PROSITE" id="PS51671">
    <property type="entry name" value="ACT"/>
    <property type="match status" value="1"/>
</dbReference>
<dbReference type="Gene3D" id="1.10.800.10">
    <property type="entry name" value="Aromatic amino acid hydroxylase"/>
    <property type="match status" value="1"/>
</dbReference>
<evidence type="ECO:0000256" key="8">
    <source>
        <dbReference type="ARBA" id="ARBA00042662"/>
    </source>
</evidence>
<dbReference type="PANTHER" id="PTHR11473:SF16">
    <property type="entry name" value="TRYPTOPHAN 5-HYDROXYLASE 2"/>
    <property type="match status" value="1"/>
</dbReference>
<dbReference type="InterPro" id="IPR002912">
    <property type="entry name" value="ACT_dom"/>
</dbReference>
<dbReference type="InterPro" id="IPR045865">
    <property type="entry name" value="ACT-like_dom_sf"/>
</dbReference>
<keyword evidence="4" id="KW-0560">Oxidoreductase</keyword>
<evidence type="ECO:0000256" key="3">
    <source>
        <dbReference type="ARBA" id="ARBA00022723"/>
    </source>
</evidence>
<dbReference type="Pfam" id="PF01842">
    <property type="entry name" value="ACT"/>
    <property type="match status" value="1"/>
</dbReference>
<feature type="region of interest" description="Disordered" evidence="10">
    <location>
        <begin position="22"/>
        <end position="50"/>
    </location>
</feature>
<dbReference type="GO" id="GO:0043005">
    <property type="term" value="C:neuron projection"/>
    <property type="evidence" value="ECO:0007669"/>
    <property type="project" value="TreeGrafter"/>
</dbReference>
<comment type="cofactor">
    <cofactor evidence="1">
        <name>Fe(2+)</name>
        <dbReference type="ChEBI" id="CHEBI:29033"/>
    </cofactor>
</comment>
<evidence type="ECO:0000256" key="2">
    <source>
        <dbReference type="ARBA" id="ARBA00009712"/>
    </source>
</evidence>
<name>A0AAQ4EMX6_AMBAM</name>
<evidence type="ECO:0000256" key="4">
    <source>
        <dbReference type="ARBA" id="ARBA00023002"/>
    </source>
</evidence>
<gene>
    <name evidence="12" type="ORF">V5799_030566</name>
</gene>
<evidence type="ECO:0000256" key="5">
    <source>
        <dbReference type="ARBA" id="ARBA00023004"/>
    </source>
</evidence>
<dbReference type="AlphaFoldDB" id="A0AAQ4EMX6"/>